<proteinExistence type="predicted"/>
<evidence type="ECO:0000313" key="2">
    <source>
        <dbReference type="EMBL" id="KAF6003229.1"/>
    </source>
</evidence>
<feature type="region of interest" description="Disordered" evidence="1">
    <location>
        <begin position="62"/>
        <end position="91"/>
    </location>
</feature>
<evidence type="ECO:0000256" key="1">
    <source>
        <dbReference type="SAM" id="MobiDB-lite"/>
    </source>
</evidence>
<feature type="compositionally biased region" description="Polar residues" evidence="1">
    <location>
        <begin position="130"/>
        <end position="145"/>
    </location>
</feature>
<reference evidence="2 3" key="1">
    <citation type="journal article" date="2020" name="J. Phycol.">
        <title>Comparative genome analysis reveals Cyanidiococcus gen. nov., a new extremophilic red algal genus sister to Cyanidioschyzon (Cyanidioschyzonaceae, Rhodophyta).</title>
        <authorList>
            <person name="Liu S.-L."/>
            <person name="Chiang Y.-R."/>
            <person name="Yoon H.S."/>
            <person name="Fu H.-Y."/>
        </authorList>
    </citation>
    <scope>NUCLEOTIDE SEQUENCE [LARGE SCALE GENOMIC DNA]</scope>
    <source>
        <strain evidence="2 3">THAL066</strain>
    </source>
</reference>
<accession>A0A7J7IKL6</accession>
<keyword evidence="3" id="KW-1185">Reference proteome</keyword>
<name>A0A7J7IKL6_9RHOD</name>
<sequence>MVGSRPAGSTDERPGFGRPPNGVAELLSTFFEPTGPNRLDQKEIIVRQGIKGLSDASLLAPGRHRARNSRGVLQPSALENTRQPKSNQPSDYIIDRMNENSGLWADELVLSPGTKATLQRAALLSRDAPRQSSLPSVKQTDTNKASIPATIESPPSPPPEEDFCQNSTDDCNSSTEGNVLIQTTSFTQTTIILSERKRRAARARDVAPTEASDHAINRMRFAHSASACEEATEFEKERVSASLAVTIGDSSDPSLTGLSSPRYRFLPEKADPTYPAGLANDPANTSDPINTTADISAILAAHSGLVRKYANMSALAEGAETNPKRNASELIEAGPANTRRESRVFVGSPLPENASACTTSATWGPSPVVFWEPTALHSRRESLGPVTILAWKTKPQFRDAVAAFAQRSALALPDERSGARRAIGGPGAPRPNVEVGTHQFVSRDQSGSATKFYASCSQDGTTSCTAANNTVQGKGKPARATMLA</sequence>
<dbReference type="AlphaFoldDB" id="A0A7J7IKL6"/>
<feature type="compositionally biased region" description="Polar residues" evidence="1">
    <location>
        <begin position="164"/>
        <end position="177"/>
    </location>
</feature>
<feature type="region of interest" description="Disordered" evidence="1">
    <location>
        <begin position="125"/>
        <end position="177"/>
    </location>
</feature>
<dbReference type="Proteomes" id="UP000530660">
    <property type="component" value="Unassembled WGS sequence"/>
</dbReference>
<comment type="caution">
    <text evidence="2">The sequence shown here is derived from an EMBL/GenBank/DDBJ whole genome shotgun (WGS) entry which is preliminary data.</text>
</comment>
<dbReference type="EMBL" id="VWRR01000007">
    <property type="protein sequence ID" value="KAF6003229.1"/>
    <property type="molecule type" value="Genomic_DNA"/>
</dbReference>
<feature type="compositionally biased region" description="Polar residues" evidence="1">
    <location>
        <begin position="77"/>
        <end position="90"/>
    </location>
</feature>
<protein>
    <submittedName>
        <fullName evidence="2">Uncharacterized protein</fullName>
    </submittedName>
</protein>
<evidence type="ECO:0000313" key="3">
    <source>
        <dbReference type="Proteomes" id="UP000530660"/>
    </source>
</evidence>
<dbReference type="OrthoDB" id="10646460at2759"/>
<feature type="region of interest" description="Disordered" evidence="1">
    <location>
        <begin position="1"/>
        <end position="23"/>
    </location>
</feature>
<gene>
    <name evidence="2" type="ORF">F1559_001575</name>
</gene>
<organism evidence="2 3">
    <name type="scientific">Cyanidiococcus yangmingshanensis</name>
    <dbReference type="NCBI Taxonomy" id="2690220"/>
    <lineage>
        <taxon>Eukaryota</taxon>
        <taxon>Rhodophyta</taxon>
        <taxon>Bangiophyceae</taxon>
        <taxon>Cyanidiales</taxon>
        <taxon>Cyanidiaceae</taxon>
        <taxon>Cyanidiococcus</taxon>
    </lineage>
</organism>